<keyword evidence="5" id="KW-0812">Transmembrane</keyword>
<reference evidence="8" key="1">
    <citation type="journal article" date="2018" name="Genome Biol. Evol.">
        <title>Genomics and development of Lentinus tigrinus, a white-rot wood-decaying mushroom with dimorphic fruiting bodies.</title>
        <authorList>
            <person name="Wu B."/>
            <person name="Xu Z."/>
            <person name="Knudson A."/>
            <person name="Carlson A."/>
            <person name="Chen N."/>
            <person name="Kovaka S."/>
            <person name="LaButti K."/>
            <person name="Lipzen A."/>
            <person name="Pennachio C."/>
            <person name="Riley R."/>
            <person name="Schakwitz W."/>
            <person name="Umezawa K."/>
            <person name="Ohm R.A."/>
            <person name="Grigoriev I.V."/>
            <person name="Nagy L.G."/>
            <person name="Gibbons J."/>
            <person name="Hibbett D."/>
        </authorList>
    </citation>
    <scope>NUCLEOTIDE SEQUENCE [LARGE SCALE GENOMIC DNA]</scope>
    <source>
        <strain evidence="8">ALCF2SS1-6</strain>
    </source>
</reference>
<feature type="domain" description="Alpha/beta hydrolase fold-3" evidence="6">
    <location>
        <begin position="504"/>
        <end position="738"/>
    </location>
</feature>
<feature type="transmembrane region" description="Helical" evidence="5">
    <location>
        <begin position="243"/>
        <end position="264"/>
    </location>
</feature>
<feature type="transmembrane region" description="Helical" evidence="5">
    <location>
        <begin position="378"/>
        <end position="400"/>
    </location>
</feature>
<dbReference type="InterPro" id="IPR050300">
    <property type="entry name" value="GDXG_lipolytic_enzyme"/>
</dbReference>
<feature type="region of interest" description="Disordered" evidence="4">
    <location>
        <begin position="292"/>
        <end position="331"/>
    </location>
</feature>
<evidence type="ECO:0000256" key="1">
    <source>
        <dbReference type="ARBA" id="ARBA00010515"/>
    </source>
</evidence>
<evidence type="ECO:0000259" key="7">
    <source>
        <dbReference type="Pfam" id="PF20151"/>
    </source>
</evidence>
<dbReference type="Proteomes" id="UP000313359">
    <property type="component" value="Unassembled WGS sequence"/>
</dbReference>
<accession>A0A5C2RSJ8</accession>
<dbReference type="Pfam" id="PF07859">
    <property type="entry name" value="Abhydrolase_3"/>
    <property type="match status" value="1"/>
</dbReference>
<feature type="domain" description="DUF6533" evidence="7">
    <location>
        <begin position="30"/>
        <end position="74"/>
    </location>
</feature>
<name>A0A5C2RSJ8_9APHY</name>
<evidence type="ECO:0000256" key="5">
    <source>
        <dbReference type="SAM" id="Phobius"/>
    </source>
</evidence>
<dbReference type="Gene3D" id="3.40.50.1820">
    <property type="entry name" value="alpha/beta hydrolase"/>
    <property type="match status" value="1"/>
</dbReference>
<gene>
    <name evidence="8" type="ORF">L227DRAFT_567447</name>
</gene>
<dbReference type="SUPFAM" id="SSF53474">
    <property type="entry name" value="alpha/beta-Hydrolases"/>
    <property type="match status" value="1"/>
</dbReference>
<dbReference type="AlphaFoldDB" id="A0A5C2RSJ8"/>
<dbReference type="STRING" id="1328759.A0A5C2RSJ8"/>
<feature type="transmembrane region" description="Helical" evidence="5">
    <location>
        <begin position="159"/>
        <end position="180"/>
    </location>
</feature>
<sequence>MSSASAADAAAAELQQLVQAIQDTHVANICTVAAAAWLSYDILLTFQQEVSLIWRAKWTIPKFLYFLVRYYTLISLLLTIAVNTSHEVSFTLYVPPDPSTIRGAHLPLKFNGTLTSAVFGEAMFLMRLYAAYQRSTTILVIVIFLFLGCIFTPPDHVHLSLMVWAVAMAVTCVYFLLILYKFARNISVRKNTGPSNVVPIWELQRISPVVFSFLRDSAFYFFLVFIGNTMNLVFEIVFTGRAIIPMGTVWLMVIYALSASRICLNTRGSLHHRRREYERESDWHDIIELQDRSRSSGQRTNPVTSAPDSTLNLAKSDGKVGLSTSKPHRAGRGSTRLNLGLWWNGRRHIRASCSDSGALLSEVWMTGPWDSQPWKTIYLIWFFATLILVKLPAWFVWYLVPSHRPRRTWTIKRALIVRTIRELWTLEVDIDDEKQDPDKEVPDSELTDAKFVWVDGVPEELLCGEICRVAEITGVQPARIAGYWLLRKNYGWTGPRAKPGERTILHLHGGAFYVGTANPSDTTANLTRGLLEHMQTVERTFAVDYRLTASSPNPPANPFPAAVLDALAGYRYLVHDAGFAPENIVVAGDSAGGNLALALVRHLLENPTPSLPPPGRILTASAWLDLSSSRRGPDSSAVLNASSDIFDEQPGELFAKYAVVSLLGPMGFDVAQTHRYLSPVSLECKPKTGLFAGFPETYVVAGGAERLLDDSTALVERMRADGVRVVQDIPSDAVHDFLVFTWHDPERREVLKRVSRWIDGVGCGFDD</sequence>
<feature type="compositionally biased region" description="Polar residues" evidence="4">
    <location>
        <begin position="295"/>
        <end position="313"/>
    </location>
</feature>
<feature type="transmembrane region" description="Helical" evidence="5">
    <location>
        <begin position="136"/>
        <end position="153"/>
    </location>
</feature>
<dbReference type="GO" id="GO:0016787">
    <property type="term" value="F:hydrolase activity"/>
    <property type="evidence" value="ECO:0007669"/>
    <property type="project" value="UniProtKB-KW"/>
</dbReference>
<feature type="transmembrane region" description="Helical" evidence="5">
    <location>
        <begin position="218"/>
        <end position="237"/>
    </location>
</feature>
<keyword evidence="9" id="KW-1185">Reference proteome</keyword>
<dbReference type="InterPro" id="IPR033140">
    <property type="entry name" value="Lipase_GDXG_put_SER_AS"/>
</dbReference>
<keyword evidence="5" id="KW-1133">Transmembrane helix</keyword>
<dbReference type="EMBL" id="ML122308">
    <property type="protein sequence ID" value="RPD54284.1"/>
    <property type="molecule type" value="Genomic_DNA"/>
</dbReference>
<keyword evidence="2 8" id="KW-0378">Hydrolase</keyword>
<evidence type="ECO:0000259" key="6">
    <source>
        <dbReference type="Pfam" id="PF07859"/>
    </source>
</evidence>
<feature type="transmembrane region" description="Helical" evidence="5">
    <location>
        <begin position="104"/>
        <end position="124"/>
    </location>
</feature>
<dbReference type="InterPro" id="IPR045340">
    <property type="entry name" value="DUF6533"/>
</dbReference>
<dbReference type="InterPro" id="IPR029058">
    <property type="entry name" value="AB_hydrolase_fold"/>
</dbReference>
<dbReference type="OrthoDB" id="2152029at2759"/>
<feature type="transmembrane region" description="Helical" evidence="5">
    <location>
        <begin position="63"/>
        <end position="84"/>
    </location>
</feature>
<feature type="active site" evidence="3">
    <location>
        <position position="590"/>
    </location>
</feature>
<dbReference type="InterPro" id="IPR013094">
    <property type="entry name" value="AB_hydrolase_3"/>
</dbReference>
<comment type="similarity">
    <text evidence="1">Belongs to the 'GDXG' lipolytic enzyme family.</text>
</comment>
<evidence type="ECO:0000256" key="4">
    <source>
        <dbReference type="SAM" id="MobiDB-lite"/>
    </source>
</evidence>
<evidence type="ECO:0000313" key="8">
    <source>
        <dbReference type="EMBL" id="RPD54284.1"/>
    </source>
</evidence>
<dbReference type="PANTHER" id="PTHR48081:SF26">
    <property type="entry name" value="ALPHA_BETA HYDROLASE FOLD-3 DOMAIN-CONTAINING PROTEIN"/>
    <property type="match status" value="1"/>
</dbReference>
<evidence type="ECO:0000256" key="2">
    <source>
        <dbReference type="ARBA" id="ARBA00022801"/>
    </source>
</evidence>
<organism evidence="8 9">
    <name type="scientific">Lentinus tigrinus ALCF2SS1-6</name>
    <dbReference type="NCBI Taxonomy" id="1328759"/>
    <lineage>
        <taxon>Eukaryota</taxon>
        <taxon>Fungi</taxon>
        <taxon>Dikarya</taxon>
        <taxon>Basidiomycota</taxon>
        <taxon>Agaricomycotina</taxon>
        <taxon>Agaricomycetes</taxon>
        <taxon>Polyporales</taxon>
        <taxon>Polyporaceae</taxon>
        <taxon>Lentinus</taxon>
    </lineage>
</organism>
<evidence type="ECO:0000313" key="9">
    <source>
        <dbReference type="Proteomes" id="UP000313359"/>
    </source>
</evidence>
<keyword evidence="5" id="KW-0472">Membrane</keyword>
<protein>
    <submittedName>
        <fullName evidence="8">Alpha/beta-hydrolase</fullName>
    </submittedName>
</protein>
<dbReference type="PANTHER" id="PTHR48081">
    <property type="entry name" value="AB HYDROLASE SUPERFAMILY PROTEIN C4A8.06C"/>
    <property type="match status" value="1"/>
</dbReference>
<evidence type="ECO:0000256" key="3">
    <source>
        <dbReference type="PROSITE-ProRule" id="PRU10038"/>
    </source>
</evidence>
<dbReference type="PROSITE" id="PS01174">
    <property type="entry name" value="LIPASE_GDXG_SER"/>
    <property type="match status" value="1"/>
</dbReference>
<proteinExistence type="inferred from homology"/>
<dbReference type="Pfam" id="PF20151">
    <property type="entry name" value="DUF6533"/>
    <property type="match status" value="1"/>
</dbReference>